<keyword evidence="4" id="KW-0249">Electron transport</keyword>
<feature type="compositionally biased region" description="Low complexity" evidence="7">
    <location>
        <begin position="194"/>
        <end position="221"/>
    </location>
</feature>
<dbReference type="SMART" id="SM00664">
    <property type="entry name" value="DoH"/>
    <property type="match status" value="1"/>
</dbReference>
<evidence type="ECO:0000313" key="13">
    <source>
        <dbReference type="Proteomes" id="UP000799767"/>
    </source>
</evidence>
<evidence type="ECO:0000256" key="5">
    <source>
        <dbReference type="ARBA" id="ARBA00022989"/>
    </source>
</evidence>
<dbReference type="InterPro" id="IPR015920">
    <property type="entry name" value="Cellobiose_DH-like_cyt"/>
</dbReference>
<dbReference type="PROSITE" id="PS50939">
    <property type="entry name" value="CYTOCHROME_B561"/>
    <property type="match status" value="1"/>
</dbReference>
<evidence type="ECO:0000313" key="12">
    <source>
        <dbReference type="EMBL" id="KAF2484201.1"/>
    </source>
</evidence>
<feature type="domain" description="DOMON" evidence="10">
    <location>
        <begin position="30"/>
        <end position="151"/>
    </location>
</feature>
<feature type="compositionally biased region" description="Polar residues" evidence="7">
    <location>
        <begin position="229"/>
        <end position="239"/>
    </location>
</feature>
<evidence type="ECO:0000256" key="8">
    <source>
        <dbReference type="SAM" id="Phobius"/>
    </source>
</evidence>
<keyword evidence="3 8" id="KW-0812">Transmembrane</keyword>
<feature type="compositionally biased region" description="Low complexity" evidence="7">
    <location>
        <begin position="240"/>
        <end position="249"/>
    </location>
</feature>
<dbReference type="SUPFAM" id="SSF49344">
    <property type="entry name" value="CBD9-like"/>
    <property type="match status" value="1"/>
</dbReference>
<feature type="transmembrane region" description="Helical" evidence="8">
    <location>
        <begin position="346"/>
        <end position="373"/>
    </location>
</feature>
<gene>
    <name evidence="12" type="ORF">BDY17DRAFT_345004</name>
</gene>
<dbReference type="Proteomes" id="UP000799767">
    <property type="component" value="Unassembled WGS sequence"/>
</dbReference>
<dbReference type="PANTHER" id="PTHR47797:SF1">
    <property type="entry name" value="CYTOCHROME B561 DOMAIN-CONTAINING PROTEIN-RELATED"/>
    <property type="match status" value="1"/>
</dbReference>
<dbReference type="EMBL" id="MU001634">
    <property type="protein sequence ID" value="KAF2484201.1"/>
    <property type="molecule type" value="Genomic_DNA"/>
</dbReference>
<evidence type="ECO:0008006" key="14">
    <source>
        <dbReference type="Google" id="ProtNLM"/>
    </source>
</evidence>
<keyword evidence="6 8" id="KW-0472">Membrane</keyword>
<dbReference type="SMART" id="SM00665">
    <property type="entry name" value="B561"/>
    <property type="match status" value="1"/>
</dbReference>
<dbReference type="GeneID" id="54479074"/>
<dbReference type="Gene3D" id="2.60.40.1210">
    <property type="entry name" value="Cellobiose dehydrogenase, cytochrome domain"/>
    <property type="match status" value="1"/>
</dbReference>
<feature type="signal peptide" evidence="9">
    <location>
        <begin position="1"/>
        <end position="19"/>
    </location>
</feature>
<dbReference type="InterPro" id="IPR005018">
    <property type="entry name" value="DOMON_domain"/>
</dbReference>
<keyword evidence="5 8" id="KW-1133">Transmembrane helix</keyword>
<feature type="region of interest" description="Disordered" evidence="7">
    <location>
        <begin position="185"/>
        <end position="253"/>
    </location>
</feature>
<evidence type="ECO:0000256" key="7">
    <source>
        <dbReference type="SAM" id="MobiDB-lite"/>
    </source>
</evidence>
<evidence type="ECO:0000256" key="1">
    <source>
        <dbReference type="ARBA" id="ARBA00004370"/>
    </source>
</evidence>
<keyword evidence="13" id="KW-1185">Reference proteome</keyword>
<protein>
    <recommendedName>
        <fullName evidence="14">Cytochrome b561 domain-containing protein</fullName>
    </recommendedName>
</protein>
<feature type="compositionally biased region" description="Basic and acidic residues" evidence="7">
    <location>
        <begin position="524"/>
        <end position="538"/>
    </location>
</feature>
<evidence type="ECO:0000256" key="2">
    <source>
        <dbReference type="ARBA" id="ARBA00022448"/>
    </source>
</evidence>
<dbReference type="Gene3D" id="1.20.120.1770">
    <property type="match status" value="1"/>
</dbReference>
<feature type="transmembrane region" description="Helical" evidence="8">
    <location>
        <begin position="317"/>
        <end position="339"/>
    </location>
</feature>
<name>A0A6A6PWS9_9PEZI</name>
<comment type="subcellular location">
    <subcellularLocation>
        <location evidence="1">Membrane</location>
    </subcellularLocation>
</comment>
<evidence type="ECO:0000259" key="10">
    <source>
        <dbReference type="PROSITE" id="PS50836"/>
    </source>
</evidence>
<dbReference type="AlphaFoldDB" id="A0A6A6PWS9"/>
<feature type="chain" id="PRO_5025495108" description="Cytochrome b561 domain-containing protein" evidence="9">
    <location>
        <begin position="20"/>
        <end position="538"/>
    </location>
</feature>
<dbReference type="GO" id="GO:0016020">
    <property type="term" value="C:membrane"/>
    <property type="evidence" value="ECO:0007669"/>
    <property type="project" value="UniProtKB-SubCell"/>
</dbReference>
<evidence type="ECO:0000259" key="11">
    <source>
        <dbReference type="PROSITE" id="PS50939"/>
    </source>
</evidence>
<feature type="transmembrane region" description="Helical" evidence="8">
    <location>
        <begin position="385"/>
        <end position="404"/>
    </location>
</feature>
<feature type="domain" description="Cytochrome b561" evidence="11">
    <location>
        <begin position="283"/>
        <end position="477"/>
    </location>
</feature>
<dbReference type="PROSITE" id="PS50836">
    <property type="entry name" value="DOMON"/>
    <property type="match status" value="1"/>
</dbReference>
<dbReference type="InterPro" id="IPR006593">
    <property type="entry name" value="Cyt_b561/ferric_Rdtase_TM"/>
</dbReference>
<keyword evidence="2" id="KW-0813">Transport</keyword>
<dbReference type="RefSeq" id="XP_033590771.1">
    <property type="nucleotide sequence ID" value="XM_033738072.1"/>
</dbReference>
<dbReference type="Pfam" id="PF16010">
    <property type="entry name" value="CDH-cyt"/>
    <property type="match status" value="1"/>
</dbReference>
<feature type="transmembrane region" description="Helical" evidence="8">
    <location>
        <begin position="416"/>
        <end position="440"/>
    </location>
</feature>
<feature type="region of interest" description="Disordered" evidence="7">
    <location>
        <begin position="477"/>
        <end position="538"/>
    </location>
</feature>
<dbReference type="PANTHER" id="PTHR47797">
    <property type="entry name" value="DEHYDROGENASE, PUTATIVE (AFU_ORTHOLOGUE AFUA_8G05805)-RELATED"/>
    <property type="match status" value="1"/>
</dbReference>
<dbReference type="CDD" id="cd08760">
    <property type="entry name" value="Cyt_b561_FRRS1_like"/>
    <property type="match status" value="1"/>
</dbReference>
<feature type="transmembrane region" description="Helical" evidence="8">
    <location>
        <begin position="452"/>
        <end position="470"/>
    </location>
</feature>
<dbReference type="OrthoDB" id="19261at2759"/>
<evidence type="ECO:0000256" key="6">
    <source>
        <dbReference type="ARBA" id="ARBA00023136"/>
    </source>
</evidence>
<feature type="compositionally biased region" description="Basic and acidic residues" evidence="7">
    <location>
        <begin position="477"/>
        <end position="494"/>
    </location>
</feature>
<evidence type="ECO:0000256" key="3">
    <source>
        <dbReference type="ARBA" id="ARBA00022692"/>
    </source>
</evidence>
<organism evidence="12 13">
    <name type="scientific">Neohortaea acidophila</name>
    <dbReference type="NCBI Taxonomy" id="245834"/>
    <lineage>
        <taxon>Eukaryota</taxon>
        <taxon>Fungi</taxon>
        <taxon>Dikarya</taxon>
        <taxon>Ascomycota</taxon>
        <taxon>Pezizomycotina</taxon>
        <taxon>Dothideomycetes</taxon>
        <taxon>Dothideomycetidae</taxon>
        <taxon>Mycosphaerellales</taxon>
        <taxon>Teratosphaeriaceae</taxon>
        <taxon>Neohortaea</taxon>
    </lineage>
</organism>
<dbReference type="CDD" id="cd09630">
    <property type="entry name" value="CDH_like_cytochrome"/>
    <property type="match status" value="1"/>
</dbReference>
<reference evidence="12" key="1">
    <citation type="journal article" date="2020" name="Stud. Mycol.">
        <title>101 Dothideomycetes genomes: a test case for predicting lifestyles and emergence of pathogens.</title>
        <authorList>
            <person name="Haridas S."/>
            <person name="Albert R."/>
            <person name="Binder M."/>
            <person name="Bloem J."/>
            <person name="Labutti K."/>
            <person name="Salamov A."/>
            <person name="Andreopoulos B."/>
            <person name="Baker S."/>
            <person name="Barry K."/>
            <person name="Bills G."/>
            <person name="Bluhm B."/>
            <person name="Cannon C."/>
            <person name="Castanera R."/>
            <person name="Culley D."/>
            <person name="Daum C."/>
            <person name="Ezra D."/>
            <person name="Gonzalez J."/>
            <person name="Henrissat B."/>
            <person name="Kuo A."/>
            <person name="Liang C."/>
            <person name="Lipzen A."/>
            <person name="Lutzoni F."/>
            <person name="Magnuson J."/>
            <person name="Mondo S."/>
            <person name="Nolan M."/>
            <person name="Ohm R."/>
            <person name="Pangilinan J."/>
            <person name="Park H.-J."/>
            <person name="Ramirez L."/>
            <person name="Alfaro M."/>
            <person name="Sun H."/>
            <person name="Tritt A."/>
            <person name="Yoshinaga Y."/>
            <person name="Zwiers L.-H."/>
            <person name="Turgeon B."/>
            <person name="Goodwin S."/>
            <person name="Spatafora J."/>
            <person name="Crous P."/>
            <person name="Grigoriev I."/>
        </authorList>
    </citation>
    <scope>NUCLEOTIDE SEQUENCE</scope>
    <source>
        <strain evidence="12">CBS 113389</strain>
    </source>
</reference>
<keyword evidence="9" id="KW-0732">Signal</keyword>
<evidence type="ECO:0000256" key="9">
    <source>
        <dbReference type="SAM" id="SignalP"/>
    </source>
</evidence>
<accession>A0A6A6PWS9</accession>
<sequence>MRSFLAAATALSLGTVASALNQVCEGELCYSLSIPDSTASSNNGDIYFQISAPTSYSWAALGQGSGMVGANIFVMYTSSDGNNVTVSPRYASSYSEPQYDSTAQITLLEGSGVSGGKMVANVRCSNCQSWNGGQGTMDFSGSTADFIYAAKSGSPINSDSPEAGISEHDVKSAFSWTISNAKGGSENVNPFVVSSGGSSSGGTPTTTGSSSATGGASIPASCTPIADSVGTSTPSSTLAGPSGSGCPTTFPTPFPTGNPPAWVKECFPGAGQGSYPTGPPSVKAKRDDGCPAGYASTSSSISNDGVGLSASQQQTLMLAHGVLACLAFVVLFPAGGILIRIANFTGLVWIHAGLQMVGYLVYIVAFAMGVYLATHLNYMSRAHPIIGIALLVVLFFQPILGFLHHRMFKRSGRRTLWSYAHLFHGRFAILLGMVNGGLGIQLANTASSAARIAYAIIVAVIAVIYIAAVVKGEMQRRRDGPPAYEKSQRAHQLRDLSGSESELAPVRPSISKPQPMQQQYEIPAPHRDYYARGNDNRF</sequence>
<feature type="compositionally biased region" description="Polar residues" evidence="7">
    <location>
        <begin position="511"/>
        <end position="520"/>
    </location>
</feature>
<proteinExistence type="predicted"/>
<evidence type="ECO:0000256" key="4">
    <source>
        <dbReference type="ARBA" id="ARBA00022982"/>
    </source>
</evidence>